<reference evidence="1 2" key="1">
    <citation type="submission" date="2020-08" db="EMBL/GenBank/DDBJ databases">
        <title>Genome public.</title>
        <authorList>
            <person name="Liu C."/>
            <person name="Sun Q."/>
        </authorList>
    </citation>
    <scope>NUCLEOTIDE SEQUENCE [LARGE SCALE GENOMIC DNA]</scope>
    <source>
        <strain evidence="1 2">NSJ-6</strain>
    </source>
</reference>
<keyword evidence="2" id="KW-1185">Reference proteome</keyword>
<proteinExistence type="predicted"/>
<gene>
    <name evidence="1" type="ORF">H8S20_06680</name>
</gene>
<evidence type="ECO:0000313" key="1">
    <source>
        <dbReference type="EMBL" id="MBC5628581.1"/>
    </source>
</evidence>
<dbReference type="InterPro" id="IPR046117">
    <property type="entry name" value="DUF6054"/>
</dbReference>
<name>A0ABR7DB20_9CLOT</name>
<dbReference type="Proteomes" id="UP000596929">
    <property type="component" value="Unassembled WGS sequence"/>
</dbReference>
<evidence type="ECO:0000313" key="2">
    <source>
        <dbReference type="Proteomes" id="UP000596929"/>
    </source>
</evidence>
<organism evidence="1 2">
    <name type="scientific">Clostridium hominis</name>
    <dbReference type="NCBI Taxonomy" id="2763036"/>
    <lineage>
        <taxon>Bacteria</taxon>
        <taxon>Bacillati</taxon>
        <taxon>Bacillota</taxon>
        <taxon>Clostridia</taxon>
        <taxon>Eubacteriales</taxon>
        <taxon>Clostridiaceae</taxon>
        <taxon>Clostridium</taxon>
    </lineage>
</organism>
<dbReference type="Pfam" id="PF19524">
    <property type="entry name" value="DUF6054"/>
    <property type="match status" value="1"/>
</dbReference>
<protein>
    <submittedName>
        <fullName evidence="1">Uncharacterized protein</fullName>
    </submittedName>
</protein>
<sequence length="112" mass="12872">MGIYSFDVKLTLDETISRLDSEIIKGTITEKIDFHEIHSECKNKAVVMVYGKRYFRASNRLTLTLCIEELQDRTHVHVIGIGGIERTVSGEGEAIRKFTSLPRRILEEYIVE</sequence>
<dbReference type="RefSeq" id="WP_186859618.1">
    <property type="nucleotide sequence ID" value="NZ_JACOOO010000012.1"/>
</dbReference>
<accession>A0ABR7DB20</accession>
<comment type="caution">
    <text evidence="1">The sequence shown here is derived from an EMBL/GenBank/DDBJ whole genome shotgun (WGS) entry which is preliminary data.</text>
</comment>
<dbReference type="EMBL" id="JACOOO010000012">
    <property type="protein sequence ID" value="MBC5628581.1"/>
    <property type="molecule type" value="Genomic_DNA"/>
</dbReference>